<organism evidence="12 13">
    <name type="scientific">Macrostomum lignano</name>
    <dbReference type="NCBI Taxonomy" id="282301"/>
    <lineage>
        <taxon>Eukaryota</taxon>
        <taxon>Metazoa</taxon>
        <taxon>Spiralia</taxon>
        <taxon>Lophotrochozoa</taxon>
        <taxon>Platyhelminthes</taxon>
        <taxon>Rhabditophora</taxon>
        <taxon>Macrostomorpha</taxon>
        <taxon>Macrostomida</taxon>
        <taxon>Macrostomidae</taxon>
        <taxon>Macrostomum</taxon>
    </lineage>
</organism>
<keyword evidence="8" id="KW-0498">Mitosis</keyword>
<comment type="subcellular location">
    <subcellularLocation>
        <location evidence="1">Chromosome</location>
    </subcellularLocation>
    <subcellularLocation>
        <location evidence="2">Cytoplasm</location>
    </subcellularLocation>
</comment>
<feature type="compositionally biased region" description="Low complexity" evidence="11">
    <location>
        <begin position="33"/>
        <end position="49"/>
    </location>
</feature>
<evidence type="ECO:0000256" key="3">
    <source>
        <dbReference type="ARBA" id="ARBA00009471"/>
    </source>
</evidence>
<evidence type="ECO:0000256" key="9">
    <source>
        <dbReference type="ARBA" id="ARBA00023067"/>
    </source>
</evidence>
<reference evidence="12 13" key="1">
    <citation type="submission" date="2017-06" db="EMBL/GenBank/DDBJ databases">
        <title>A platform for efficient transgenesis in Macrostomum lignano, a flatworm model organism for stem cell research.</title>
        <authorList>
            <person name="Berezikov E."/>
        </authorList>
    </citation>
    <scope>NUCLEOTIDE SEQUENCE [LARGE SCALE GENOMIC DNA]</scope>
    <source>
        <strain evidence="12">DV1</strain>
        <tissue evidence="12">Whole organism</tissue>
    </source>
</reference>
<feature type="region of interest" description="Disordered" evidence="11">
    <location>
        <begin position="856"/>
        <end position="891"/>
    </location>
</feature>
<dbReference type="Proteomes" id="UP000215902">
    <property type="component" value="Unassembled WGS sequence"/>
</dbReference>
<keyword evidence="13" id="KW-1185">Reference proteome</keyword>
<evidence type="ECO:0000256" key="6">
    <source>
        <dbReference type="ARBA" id="ARBA00022490"/>
    </source>
</evidence>
<dbReference type="STRING" id="282301.A0A267H4I1"/>
<feature type="compositionally biased region" description="Basic residues" evidence="11">
    <location>
        <begin position="183"/>
        <end position="193"/>
    </location>
</feature>
<dbReference type="PANTHER" id="PTHR13108:SF9">
    <property type="entry name" value="CONDENSIN COMPLEX SUBUNIT 2"/>
    <property type="match status" value="1"/>
</dbReference>
<accession>A0A267H4I1</accession>
<dbReference type="GO" id="GO:0005737">
    <property type="term" value="C:cytoplasm"/>
    <property type="evidence" value="ECO:0007669"/>
    <property type="project" value="UniProtKB-SubCell"/>
</dbReference>
<evidence type="ECO:0000256" key="2">
    <source>
        <dbReference type="ARBA" id="ARBA00004496"/>
    </source>
</evidence>
<keyword evidence="6" id="KW-0963">Cytoplasm</keyword>
<dbReference type="EMBL" id="NIVC01000032">
    <property type="protein sequence ID" value="PAA93185.1"/>
    <property type="molecule type" value="Genomic_DNA"/>
</dbReference>
<dbReference type="AlphaFoldDB" id="A0A267H4I1"/>
<evidence type="ECO:0000256" key="7">
    <source>
        <dbReference type="ARBA" id="ARBA00022618"/>
    </source>
</evidence>
<comment type="similarity">
    <text evidence="3">Belongs to the CND2 (condensin subunit 2) family.</text>
</comment>
<keyword evidence="9" id="KW-0226">DNA condensation</keyword>
<dbReference type="OrthoDB" id="362021at2759"/>
<keyword evidence="5" id="KW-0158">Chromosome</keyword>
<evidence type="ECO:0000256" key="5">
    <source>
        <dbReference type="ARBA" id="ARBA00022454"/>
    </source>
</evidence>
<keyword evidence="10" id="KW-0131">Cell cycle</keyword>
<comment type="caution">
    <text evidence="12">The sequence shown here is derived from an EMBL/GenBank/DDBJ whole genome shotgun (WGS) entry which is preliminary data.</text>
</comment>
<keyword evidence="7" id="KW-0132">Cell division</keyword>
<feature type="region of interest" description="Disordered" evidence="11">
    <location>
        <begin position="1"/>
        <end position="61"/>
    </location>
</feature>
<feature type="non-terminal residue" evidence="12">
    <location>
        <position position="1"/>
    </location>
</feature>
<evidence type="ECO:0000313" key="13">
    <source>
        <dbReference type="Proteomes" id="UP000215902"/>
    </source>
</evidence>
<feature type="compositionally biased region" description="Acidic residues" evidence="11">
    <location>
        <begin position="160"/>
        <end position="177"/>
    </location>
</feature>
<dbReference type="GO" id="GO:0003682">
    <property type="term" value="F:chromatin binding"/>
    <property type="evidence" value="ECO:0007669"/>
    <property type="project" value="TreeGrafter"/>
</dbReference>
<evidence type="ECO:0000313" key="12">
    <source>
        <dbReference type="EMBL" id="PAA93185.1"/>
    </source>
</evidence>
<evidence type="ECO:0000256" key="1">
    <source>
        <dbReference type="ARBA" id="ARBA00004286"/>
    </source>
</evidence>
<dbReference type="Pfam" id="PF05786">
    <property type="entry name" value="Cnd2"/>
    <property type="match status" value="1"/>
</dbReference>
<name>A0A267H4I1_9PLAT</name>
<gene>
    <name evidence="12" type="ORF">BOX15_Mlig006156g1</name>
</gene>
<dbReference type="InterPro" id="IPR022816">
    <property type="entry name" value="Condensin_barren_su2"/>
</dbReference>
<dbReference type="GO" id="GO:0051301">
    <property type="term" value="P:cell division"/>
    <property type="evidence" value="ECO:0007669"/>
    <property type="project" value="UniProtKB-KW"/>
</dbReference>
<evidence type="ECO:0000256" key="10">
    <source>
        <dbReference type="ARBA" id="ARBA00023306"/>
    </source>
</evidence>
<evidence type="ECO:0000256" key="4">
    <source>
        <dbReference type="ARBA" id="ARBA00016065"/>
    </source>
</evidence>
<feature type="region of interest" description="Disordered" evidence="11">
    <location>
        <begin position="358"/>
        <end position="379"/>
    </location>
</feature>
<sequence length="891" mass="96055">VARMQTEEEIQDGPWSLKDDEEQRRNRRRSHAADLLSAASGGASGLAGAEGNKENAPNKGALHGMSAKQLTEHYEDCIKLSAEGKISAKNAFALHLIDYLDGMVKQENFGGFQVASSSLDAGAKIYAGRVDAVHHEAYKVLGGLGRSTTSAEKKSNDNDINSDDDGGNAGEADDDDDRPMSGNRRKAAAERKRRQKAVIASNLARIRLKPASLRFDVDPLFQQQASAYDDGGTGELRLNNVYVVDNACEILLDSDASVCIGACESTNQDTSSFSNKQLCRLEDVDISNRLATVANRLDSSVLQEEDEDEANNEWLCFAFRRFSFLRRNGGGLNDVTFGGGFGAADQSAVLADFVARLPPPEDDDYPEQPPADHLDADDDNHGGFIDECTMDAGVGMQIDMCGERNAVVVNTADSKLAGESFHPNASRNFVEAIRDLLSDRYAHLSANGAASSGSGVAGGRLTGGEFFRLFADPANWKRKKCKLTALLSKAAAAAEKRDGAVAGAACSAAAPAASTARRRQAAKAATDQLLTDSPADWRKKLAVSRSGLKLSDTVISRHMQSEFNLPPVMAPVQSGVVGDFAGRCVKQNLLNLIADNRHCFQSASSDADAKNHSQINDSLLSVGQADDNENVDPAIAHDLDDDADLNNFGDDNAAAYDADQQQDPVGGLTAVDQPFADAFTQAVGQSTQLPFSQVPGSQQLQPMQAPYKVNQVDIAYAKTAKRINISRLKRSMWQLLETDGSPAAAVTAMEVCSQDNSSTRRNSQKEDEIVGNNDANNEALFNGERSFARLLQQLPPKVGATTAQDLSVSIVFSCLLYLANEKTLHLTSSENLSDMSITHGLPKHEVDLRVALNPRLKQQQQQQQSSEQAKRKRQATIQELWGADSDEDEDL</sequence>
<dbReference type="PANTHER" id="PTHR13108">
    <property type="entry name" value="CONDENSIN COMPLEX SUBUNIT 2"/>
    <property type="match status" value="1"/>
</dbReference>
<proteinExistence type="inferred from homology"/>
<evidence type="ECO:0000256" key="11">
    <source>
        <dbReference type="SAM" id="MobiDB-lite"/>
    </source>
</evidence>
<evidence type="ECO:0000256" key="8">
    <source>
        <dbReference type="ARBA" id="ARBA00022776"/>
    </source>
</evidence>
<feature type="region of interest" description="Disordered" evidence="11">
    <location>
        <begin position="147"/>
        <end position="193"/>
    </location>
</feature>
<dbReference type="GO" id="GO:0007076">
    <property type="term" value="P:mitotic chromosome condensation"/>
    <property type="evidence" value="ECO:0007669"/>
    <property type="project" value="InterPro"/>
</dbReference>
<dbReference type="GO" id="GO:0000796">
    <property type="term" value="C:condensin complex"/>
    <property type="evidence" value="ECO:0007669"/>
    <property type="project" value="InterPro"/>
</dbReference>
<protein>
    <recommendedName>
        <fullName evidence="4">Condensin complex subunit 2</fullName>
    </recommendedName>
</protein>